<protein>
    <submittedName>
        <fullName evidence="1">Protein kinase domain-containing protein</fullName>
    </submittedName>
</protein>
<keyword evidence="1" id="KW-0808">Transferase</keyword>
<keyword evidence="1" id="KW-0418">Kinase</keyword>
<proteinExistence type="predicted"/>
<name>A0ACB8HXS9_CITSI</name>
<dbReference type="Proteomes" id="UP000829398">
    <property type="component" value="Chromosome 9"/>
</dbReference>
<dbReference type="EMBL" id="CM039178">
    <property type="protein sequence ID" value="KAH9679041.1"/>
    <property type="molecule type" value="Genomic_DNA"/>
</dbReference>
<accession>A0ACB8HXS9</accession>
<keyword evidence="2" id="KW-1185">Reference proteome</keyword>
<reference evidence="2" key="1">
    <citation type="journal article" date="2023" name="Hortic. Res.">
        <title>A chromosome-level phased genome enabling allele-level studies in sweet orange: a case study on citrus Huanglongbing tolerance.</title>
        <authorList>
            <person name="Wu B."/>
            <person name="Yu Q."/>
            <person name="Deng Z."/>
            <person name="Duan Y."/>
            <person name="Luo F."/>
            <person name="Gmitter F. Jr."/>
        </authorList>
    </citation>
    <scope>NUCLEOTIDE SEQUENCE [LARGE SCALE GENOMIC DNA]</scope>
    <source>
        <strain evidence="2">cv. Valencia</strain>
    </source>
</reference>
<evidence type="ECO:0000313" key="2">
    <source>
        <dbReference type="Proteomes" id="UP000829398"/>
    </source>
</evidence>
<comment type="caution">
    <text evidence="1">The sequence shown here is derived from an EMBL/GenBank/DDBJ whole genome shotgun (WGS) entry which is preliminary data.</text>
</comment>
<gene>
    <name evidence="1" type="ORF">KPL71_025946</name>
</gene>
<evidence type="ECO:0000313" key="1">
    <source>
        <dbReference type="EMBL" id="KAH9679041.1"/>
    </source>
</evidence>
<organism evidence="1 2">
    <name type="scientific">Citrus sinensis</name>
    <name type="common">Sweet orange</name>
    <name type="synonym">Citrus aurantium var. sinensis</name>
    <dbReference type="NCBI Taxonomy" id="2711"/>
    <lineage>
        <taxon>Eukaryota</taxon>
        <taxon>Viridiplantae</taxon>
        <taxon>Streptophyta</taxon>
        <taxon>Embryophyta</taxon>
        <taxon>Tracheophyta</taxon>
        <taxon>Spermatophyta</taxon>
        <taxon>Magnoliopsida</taxon>
        <taxon>eudicotyledons</taxon>
        <taxon>Gunneridae</taxon>
        <taxon>Pentapetalae</taxon>
        <taxon>rosids</taxon>
        <taxon>malvids</taxon>
        <taxon>Sapindales</taxon>
        <taxon>Rutaceae</taxon>
        <taxon>Aurantioideae</taxon>
        <taxon>Citrus</taxon>
    </lineage>
</organism>
<sequence length="1435" mass="157944">MITVSLTHCLLLCLVVAAAAAASNNITTDQQALLALKDHITYDPTNLFAHNWTSNTSVCTWIGITCDVNSHRVTALDISQFNLQGTIPPQLGNLSSLTTLNLSHNRLSGNVPSSIYTMHTLKFLDFTDNQLSGSVSSFVFNMSSIVDIRLTNNRLSGELPKTICNYLPHLKALFLDKNMFHGKFPSALSKCKQLQQLNLQFNNLSGAIPKEIGNLTMLKWIDLGYNKLHGEIPHEIAHLRNLEDLVLGMNNLVGVVSATIFNMSTLKVIILANNSLSGSLPSRIDLSLPTIEHLSLALNRFSGTIPSSITNASKLTLLELGGNTFSGFIPNTVGNLRNLERLGLANNSLTSSTSRLSFLSSLANCKKLRSLNLNGNPLDGFLPSSIGNLSMSLKILLIANCSIIGNIPPAISNLSNLLALVLDRNKLTGPIPITFGRLQKLQGLYLASNKLVGSFPDELCHLARLAELVLLGNKLSGSIPSCLSNLTSLRSLYLGSNRFTSVIPSTFWSLKDILFFDFSSNFFVGTLSFDIGNLKVLLGINLSENNLSGDIPATIGGLKNLQIMDLAYNRLEGQIPESFGDLTSLEFLNLSNNKISGSIPTSMEKLFFLRVLNLSFNKLEGEIPSGGIFANFTAESFMGNELLCGLPNLQVQPCKVSKPRKEHKSRKNILLIVIVLPLIIALTIAITLALKSKRIECGKRSTVLSNDSVLSSQATLRRFSYLELLRATDNFAENNIIGRGGFGSVYRARLEDGMKIAIKVFHQQCTSALKSFEVECEVLKNIRHRNLLKVISSCSNHDFKALVLEYMSNGSLGDWLHSSNYVLNIFQRLNIMIDVASALEYLHFDHSTPIIHCDLKPSNVLLDENMVAHLSDFGIAKLLSGEDESTMRTKTLATIGYMAPEYGIEGEVSTKSDVYSYGIMLMETFTKKKPTDEIFVAELSLKRWVNDLLPTSLVEVVDKTLLSGEEKHFASKEQCLLSIFSLALECTMESPEKRINAKDIVTRLLKIRDTLSKRIGNLNEIPHEIGYLPNLENLALGFNNLVGVAPAAIFNMSTVKEIYRFITNASKLVYLDMGTNSFSGIIPNTIGNNLRNLDWLDLTYNCLTSLTLELSFLSSLTNCKKLRFLGLTGNQLDGVLPTSIDLEGNKLTGSIPVTFGRLQKLQGLYLPFNKLAGSIPDQLCHLARLDTLGLAGDKFSGSIPSCLGNLTSPRFPDLGSNRLTSVLPSTFWNLKDILFFDLSSNSLDGPLSLDIGNLKVVIGINLSRNNFSGDIPSTIGGLKDLQNISLACNGLEGLIPESFGYLTEIFTRKKPTDEMFTTELSLKLWVNNLLPASLMEVVDKTLLSREEEDFTMKEQSVLSILSLALKCVMEMPEKNINAIDIVTKLLKLRDILSKDKEVDAKCEATSGHLKVTPHWMIPKKMNLTEEQHGQNEQEL</sequence>